<evidence type="ECO:0000259" key="2">
    <source>
        <dbReference type="Pfam" id="PF18546"/>
    </source>
</evidence>
<evidence type="ECO:0000313" key="3">
    <source>
        <dbReference type="EMBL" id="RVT65244.1"/>
    </source>
</evidence>
<comment type="caution">
    <text evidence="3">The sequence shown here is derived from an EMBL/GenBank/DDBJ whole genome shotgun (WGS) entry which is preliminary data.</text>
</comment>
<dbReference type="SUPFAM" id="SSF46785">
    <property type="entry name" value="Winged helix' DNA-binding domain"/>
    <property type="match status" value="1"/>
</dbReference>
<feature type="domain" description="Metanogen output" evidence="2">
    <location>
        <begin position="152"/>
        <end position="228"/>
    </location>
</feature>
<dbReference type="InterPro" id="IPR041359">
    <property type="entry name" value="MetOD1"/>
</dbReference>
<proteinExistence type="predicted"/>
<dbReference type="Gene3D" id="1.10.10.10">
    <property type="entry name" value="Winged helix-like DNA-binding domain superfamily/Winged helix DNA-binding domain"/>
    <property type="match status" value="1"/>
</dbReference>
<keyword evidence="1" id="KW-0238">DNA-binding</keyword>
<organism evidence="3 4">
    <name type="scientific">Niallia taxi</name>
    <dbReference type="NCBI Taxonomy" id="2499688"/>
    <lineage>
        <taxon>Bacteria</taxon>
        <taxon>Bacillati</taxon>
        <taxon>Bacillota</taxon>
        <taxon>Bacilli</taxon>
        <taxon>Bacillales</taxon>
        <taxon>Bacillaceae</taxon>
        <taxon>Niallia</taxon>
    </lineage>
</organism>
<dbReference type="Pfam" id="PF18546">
    <property type="entry name" value="MetOD1"/>
    <property type="match status" value="1"/>
</dbReference>
<dbReference type="CDD" id="cd00090">
    <property type="entry name" value="HTH_ARSR"/>
    <property type="match status" value="1"/>
</dbReference>
<keyword evidence="4" id="KW-1185">Reference proteome</keyword>
<dbReference type="AlphaFoldDB" id="A0A3S2TVH1"/>
<gene>
    <name evidence="3" type="ORF">EM808_06975</name>
</gene>
<accession>A0A3S2TVH1</accession>
<dbReference type="InterPro" id="IPR036388">
    <property type="entry name" value="WH-like_DNA-bd_sf"/>
</dbReference>
<dbReference type="RefSeq" id="WP_127737463.1">
    <property type="nucleotide sequence ID" value="NZ_CAJCKN010000112.1"/>
</dbReference>
<dbReference type="InterPro" id="IPR011991">
    <property type="entry name" value="ArsR-like_HTH"/>
</dbReference>
<dbReference type="Gene3D" id="3.30.1380.20">
    <property type="entry name" value="Trafficking protein particle complex subunit 3"/>
    <property type="match status" value="1"/>
</dbReference>
<reference evidence="3 4" key="1">
    <citation type="submission" date="2019-01" db="EMBL/GenBank/DDBJ databases">
        <title>Bacillus sp. M5HDSG1-1, whole genome shotgun sequence.</title>
        <authorList>
            <person name="Tuo L."/>
        </authorList>
    </citation>
    <scope>NUCLEOTIDE SEQUENCE [LARGE SCALE GENOMIC DNA]</scope>
    <source>
        <strain evidence="3 4">M5HDSG1-1</strain>
    </source>
</reference>
<dbReference type="Proteomes" id="UP000288024">
    <property type="component" value="Unassembled WGS sequence"/>
</dbReference>
<name>A0A3S2TVH1_9BACI</name>
<sequence length="239" mass="27596">MEHTLKITNVLSDPTRFYIYQYITNCHRDVTVQEIADKFSIHPNVARLHLSKLEDVRMLYAETKKTGRGGRPSKLYRLSAEVIQLSFPFRNYQLLSSILLQSLEKLGPEGSKALYETGYSFGKEMMGQELHRLSSSIDELSNKDKIQLLKHAAILAGLKPELEWDEEESSIYFEVFNCPFKETAKLNKDKVCMMHQQFFIGMFEAVFPDVRLSERQNMLSGCQQCAYKAHVCEPSHIMN</sequence>
<dbReference type="GeneID" id="87616289"/>
<dbReference type="GO" id="GO:0003677">
    <property type="term" value="F:DNA binding"/>
    <property type="evidence" value="ECO:0007669"/>
    <property type="project" value="UniProtKB-KW"/>
</dbReference>
<protein>
    <submittedName>
        <fullName evidence="3">Transcriptional regulator</fullName>
    </submittedName>
</protein>
<dbReference type="InterPro" id="IPR036390">
    <property type="entry name" value="WH_DNA-bd_sf"/>
</dbReference>
<evidence type="ECO:0000256" key="1">
    <source>
        <dbReference type="ARBA" id="ARBA00023125"/>
    </source>
</evidence>
<dbReference type="EMBL" id="RZTZ01000002">
    <property type="protein sequence ID" value="RVT65244.1"/>
    <property type="molecule type" value="Genomic_DNA"/>
</dbReference>
<evidence type="ECO:0000313" key="4">
    <source>
        <dbReference type="Proteomes" id="UP000288024"/>
    </source>
</evidence>